<evidence type="ECO:0000313" key="1">
    <source>
        <dbReference type="EnsemblPlants" id="Kaladp0048s0270.1.v1.1"/>
    </source>
</evidence>
<keyword evidence="2" id="KW-1185">Reference proteome</keyword>
<reference evidence="1" key="1">
    <citation type="submission" date="2021-01" db="UniProtKB">
        <authorList>
            <consortium name="EnsemblPlants"/>
        </authorList>
    </citation>
    <scope>IDENTIFICATION</scope>
</reference>
<accession>A0A7N0TXG6</accession>
<dbReference type="Proteomes" id="UP000594263">
    <property type="component" value="Unplaced"/>
</dbReference>
<protein>
    <submittedName>
        <fullName evidence="1">Uncharacterized protein</fullName>
    </submittedName>
</protein>
<dbReference type="InterPro" id="IPR029058">
    <property type="entry name" value="AB_hydrolase_fold"/>
</dbReference>
<dbReference type="SUPFAM" id="SSF53474">
    <property type="entry name" value="alpha/beta-Hydrolases"/>
    <property type="match status" value="1"/>
</dbReference>
<proteinExistence type="predicted"/>
<dbReference type="Gramene" id="Kaladp0048s0270.1.v1.1">
    <property type="protein sequence ID" value="Kaladp0048s0270.1.v1.1"/>
    <property type="gene ID" value="Kaladp0048s0270.v1.1"/>
</dbReference>
<name>A0A7N0TXG6_KALFE</name>
<dbReference type="Gene3D" id="3.40.50.1820">
    <property type="entry name" value="alpha/beta hydrolase"/>
    <property type="match status" value="1"/>
</dbReference>
<organism evidence="1 2">
    <name type="scientific">Kalanchoe fedtschenkoi</name>
    <name type="common">Lavender scallops</name>
    <name type="synonym">South American air plant</name>
    <dbReference type="NCBI Taxonomy" id="63787"/>
    <lineage>
        <taxon>Eukaryota</taxon>
        <taxon>Viridiplantae</taxon>
        <taxon>Streptophyta</taxon>
        <taxon>Embryophyta</taxon>
        <taxon>Tracheophyta</taxon>
        <taxon>Spermatophyta</taxon>
        <taxon>Magnoliopsida</taxon>
        <taxon>eudicotyledons</taxon>
        <taxon>Gunneridae</taxon>
        <taxon>Pentapetalae</taxon>
        <taxon>Saxifragales</taxon>
        <taxon>Crassulaceae</taxon>
        <taxon>Kalanchoe</taxon>
    </lineage>
</organism>
<sequence length="158" mass="18018">MAWSPQVEANDRIIFLPCFSQTIGRIVVEFCHAYSESFKARFEGCKLKHYKWTTLTAASIELRLDIVLAPDTWLTVRLFTPDSDHNLPLIIHIHGGGFCVSGQPSIPLPTTSSPPYSSLGFKPLCYPSSTVRARALSFYLLMGEALKWYCWIWRRQYA</sequence>
<evidence type="ECO:0000313" key="2">
    <source>
        <dbReference type="Proteomes" id="UP000594263"/>
    </source>
</evidence>
<dbReference type="AlphaFoldDB" id="A0A7N0TXG6"/>
<dbReference type="EnsemblPlants" id="Kaladp0048s0270.1.v1.1">
    <property type="protein sequence ID" value="Kaladp0048s0270.1.v1.1"/>
    <property type="gene ID" value="Kaladp0048s0270.v1.1"/>
</dbReference>